<comment type="caution">
    <text evidence="6">The sequence shown here is derived from an EMBL/GenBank/DDBJ whole genome shotgun (WGS) entry which is preliminary data.</text>
</comment>
<organism evidence="6 7">
    <name type="scientific">candidate division WWE3 bacterium</name>
    <dbReference type="NCBI Taxonomy" id="2053526"/>
    <lineage>
        <taxon>Bacteria</taxon>
        <taxon>Katanobacteria</taxon>
    </lineage>
</organism>
<name>A0A955J2M3_UNCKA</name>
<dbReference type="PANTHER" id="PTHR34478:SF2">
    <property type="entry name" value="MEMBRANE PROTEIN"/>
    <property type="match status" value="1"/>
</dbReference>
<comment type="similarity">
    <text evidence="2">Belongs to the LemA family.</text>
</comment>
<dbReference type="SUPFAM" id="SSF140478">
    <property type="entry name" value="LemA-like"/>
    <property type="match status" value="1"/>
</dbReference>
<keyword evidence="3" id="KW-0812">Transmembrane</keyword>
<dbReference type="InterPro" id="IPR007156">
    <property type="entry name" value="MamQ_LemA"/>
</dbReference>
<evidence type="ECO:0000256" key="3">
    <source>
        <dbReference type="ARBA" id="ARBA00022692"/>
    </source>
</evidence>
<reference evidence="6" key="1">
    <citation type="submission" date="2020-04" db="EMBL/GenBank/DDBJ databases">
        <authorList>
            <person name="Zhang T."/>
        </authorList>
    </citation>
    <scope>NUCLEOTIDE SEQUENCE</scope>
    <source>
        <strain evidence="6">HKST-UBA79</strain>
    </source>
</reference>
<keyword evidence="5" id="KW-0472">Membrane</keyword>
<evidence type="ECO:0000256" key="1">
    <source>
        <dbReference type="ARBA" id="ARBA00004167"/>
    </source>
</evidence>
<dbReference type="GO" id="GO:0016020">
    <property type="term" value="C:membrane"/>
    <property type="evidence" value="ECO:0007669"/>
    <property type="project" value="UniProtKB-SubCell"/>
</dbReference>
<keyword evidence="4" id="KW-1133">Transmembrane helix</keyword>
<protein>
    <submittedName>
        <fullName evidence="6">LemA family protein</fullName>
    </submittedName>
</protein>
<accession>A0A955J2M3</accession>
<evidence type="ECO:0000313" key="7">
    <source>
        <dbReference type="Proteomes" id="UP000740557"/>
    </source>
</evidence>
<gene>
    <name evidence="6" type="ORF">KC980_03420</name>
</gene>
<evidence type="ECO:0000256" key="4">
    <source>
        <dbReference type="ARBA" id="ARBA00022989"/>
    </source>
</evidence>
<dbReference type="Pfam" id="PF04011">
    <property type="entry name" value="LemA"/>
    <property type="match status" value="1"/>
</dbReference>
<sequence>MNLVYVVLILIAALAVYVLTVYNKLAQFTVKIKEAWSQIDVQLKLRADLIPNLVETVKGYAKHEKDVFENVTKARAAVMSATNPDQVQAADNMMTSALKSLFAVAENYPELKANENFMKLQDDLKAVEEKIAYARQFYNAVLRDYNNLVVTVPSSIIAKMFGFAQKEFFEASAQERQNVEVSFQ</sequence>
<dbReference type="PANTHER" id="PTHR34478">
    <property type="entry name" value="PROTEIN LEMA"/>
    <property type="match status" value="1"/>
</dbReference>
<evidence type="ECO:0000256" key="2">
    <source>
        <dbReference type="ARBA" id="ARBA00008854"/>
    </source>
</evidence>
<dbReference type="EMBL" id="JAGQNX010000103">
    <property type="protein sequence ID" value="MCA9308537.1"/>
    <property type="molecule type" value="Genomic_DNA"/>
</dbReference>
<evidence type="ECO:0000256" key="5">
    <source>
        <dbReference type="ARBA" id="ARBA00023136"/>
    </source>
</evidence>
<proteinExistence type="inferred from homology"/>
<dbReference type="Proteomes" id="UP000740557">
    <property type="component" value="Unassembled WGS sequence"/>
</dbReference>
<dbReference type="InterPro" id="IPR023353">
    <property type="entry name" value="LemA-like_dom_sf"/>
</dbReference>
<reference evidence="6" key="2">
    <citation type="journal article" date="2021" name="Microbiome">
        <title>Successional dynamics and alternative stable states in a saline activated sludge microbial community over 9 years.</title>
        <authorList>
            <person name="Wang Y."/>
            <person name="Ye J."/>
            <person name="Ju F."/>
            <person name="Liu L."/>
            <person name="Boyd J.A."/>
            <person name="Deng Y."/>
            <person name="Parks D.H."/>
            <person name="Jiang X."/>
            <person name="Yin X."/>
            <person name="Woodcroft B.J."/>
            <person name="Tyson G.W."/>
            <person name="Hugenholtz P."/>
            <person name="Polz M.F."/>
            <person name="Zhang T."/>
        </authorList>
    </citation>
    <scope>NUCLEOTIDE SEQUENCE</scope>
    <source>
        <strain evidence="6">HKST-UBA79</strain>
    </source>
</reference>
<comment type="subcellular location">
    <subcellularLocation>
        <location evidence="1">Membrane</location>
        <topology evidence="1">Single-pass membrane protein</topology>
    </subcellularLocation>
</comment>
<dbReference type="Gene3D" id="1.20.1440.20">
    <property type="entry name" value="LemA-like domain"/>
    <property type="match status" value="1"/>
</dbReference>
<dbReference type="AlphaFoldDB" id="A0A955J2M3"/>
<evidence type="ECO:0000313" key="6">
    <source>
        <dbReference type="EMBL" id="MCA9308537.1"/>
    </source>
</evidence>